<feature type="non-terminal residue" evidence="3">
    <location>
        <position position="1"/>
    </location>
</feature>
<feature type="non-terminal residue" evidence="3">
    <location>
        <position position="307"/>
    </location>
</feature>
<keyword evidence="2" id="KW-1133">Transmembrane helix</keyword>
<organism evidence="3 4">
    <name type="scientific">Mucuna pruriens</name>
    <name type="common">Velvet bean</name>
    <name type="synonym">Dolichos pruriens</name>
    <dbReference type="NCBI Taxonomy" id="157652"/>
    <lineage>
        <taxon>Eukaryota</taxon>
        <taxon>Viridiplantae</taxon>
        <taxon>Streptophyta</taxon>
        <taxon>Embryophyta</taxon>
        <taxon>Tracheophyta</taxon>
        <taxon>Spermatophyta</taxon>
        <taxon>Magnoliopsida</taxon>
        <taxon>eudicotyledons</taxon>
        <taxon>Gunneridae</taxon>
        <taxon>Pentapetalae</taxon>
        <taxon>rosids</taxon>
        <taxon>fabids</taxon>
        <taxon>Fabales</taxon>
        <taxon>Fabaceae</taxon>
        <taxon>Papilionoideae</taxon>
        <taxon>50 kb inversion clade</taxon>
        <taxon>NPAAA clade</taxon>
        <taxon>indigoferoid/millettioid clade</taxon>
        <taxon>Phaseoleae</taxon>
        <taxon>Mucuna</taxon>
    </lineage>
</organism>
<name>A0A371GJM0_MUCPR</name>
<evidence type="ECO:0000256" key="1">
    <source>
        <dbReference type="SAM" id="MobiDB-lite"/>
    </source>
</evidence>
<dbReference type="OrthoDB" id="1422241at2759"/>
<keyword evidence="2" id="KW-0472">Membrane</keyword>
<accession>A0A371GJM0</accession>
<evidence type="ECO:0000256" key="2">
    <source>
        <dbReference type="SAM" id="Phobius"/>
    </source>
</evidence>
<keyword evidence="2" id="KW-0812">Transmembrane</keyword>
<evidence type="ECO:0000313" key="4">
    <source>
        <dbReference type="Proteomes" id="UP000257109"/>
    </source>
</evidence>
<gene>
    <name evidence="3" type="ORF">CR513_27371</name>
</gene>
<proteinExistence type="predicted"/>
<protein>
    <submittedName>
        <fullName evidence="3">Uncharacterized protein</fullName>
    </submittedName>
</protein>
<reference evidence="3" key="1">
    <citation type="submission" date="2018-05" db="EMBL/GenBank/DDBJ databases">
        <title>Draft genome of Mucuna pruriens seed.</title>
        <authorList>
            <person name="Nnadi N.E."/>
            <person name="Vos R."/>
            <person name="Hasami M.H."/>
            <person name="Devisetty U.K."/>
            <person name="Aguiy J.C."/>
        </authorList>
    </citation>
    <scope>NUCLEOTIDE SEQUENCE [LARGE SCALE GENOMIC DNA]</scope>
    <source>
        <strain evidence="3">JCA_2017</strain>
    </source>
</reference>
<feature type="region of interest" description="Disordered" evidence="1">
    <location>
        <begin position="56"/>
        <end position="82"/>
    </location>
</feature>
<dbReference type="Proteomes" id="UP000257109">
    <property type="component" value="Unassembled WGS sequence"/>
</dbReference>
<sequence length="307" mass="34123">MPTPHAGSLGIPNIPSDHGSTSILFTTSSSSKFVCRPNKKSHSFFCRLSQVDQGQQKSLNRDKVVPARPTPSRPSQIHLGNPHLVAQQPNKERPNCISTSTIHLIASSAAMSLLANLPRLAYHNSYIYRRSCALFRGSALSFEFTLNTLHLLHFLALILPFLVVHGVALAFLSIEEVQRQSISVASVCTQSLSRATRPVPRRVNATRLGLYIILLHTKPQLSTLALKRLKTPIIKLAPLPGTQMENNDRTLKELAAPDVVYQPWCIQYPQLEPAQTYELKSGLIHLLPKFHGLAGEDPHKHLKEFHV</sequence>
<dbReference type="AlphaFoldDB" id="A0A371GJM0"/>
<comment type="caution">
    <text evidence="3">The sequence shown here is derived from an EMBL/GenBank/DDBJ whole genome shotgun (WGS) entry which is preliminary data.</text>
</comment>
<dbReference type="EMBL" id="QJKJ01005301">
    <property type="protein sequence ID" value="RDX90737.1"/>
    <property type="molecule type" value="Genomic_DNA"/>
</dbReference>
<evidence type="ECO:0000313" key="3">
    <source>
        <dbReference type="EMBL" id="RDX90737.1"/>
    </source>
</evidence>
<keyword evidence="4" id="KW-1185">Reference proteome</keyword>
<feature type="transmembrane region" description="Helical" evidence="2">
    <location>
        <begin position="151"/>
        <end position="172"/>
    </location>
</feature>